<dbReference type="InterPro" id="IPR001715">
    <property type="entry name" value="CH_dom"/>
</dbReference>
<feature type="region of interest" description="Disordered" evidence="2">
    <location>
        <begin position="84"/>
        <end position="113"/>
    </location>
</feature>
<reference evidence="4 5" key="1">
    <citation type="submission" date="2017-12" db="EMBL/GenBank/DDBJ databases">
        <title>Sequencing, de novo assembly and annotation of complete genome of a new Thraustochytrid species, strain FCC1311.</title>
        <authorList>
            <person name="Sedici K."/>
            <person name="Godart F."/>
            <person name="Aiese Cigliano R."/>
            <person name="Sanseverino W."/>
            <person name="Barakat M."/>
            <person name="Ortet P."/>
            <person name="Marechal E."/>
            <person name="Cagnac O."/>
            <person name="Amato A."/>
        </authorList>
    </citation>
    <scope>NUCLEOTIDE SEQUENCE [LARGE SCALE GENOMIC DNA]</scope>
</reference>
<feature type="compositionally biased region" description="Low complexity" evidence="2">
    <location>
        <begin position="22"/>
        <end position="32"/>
    </location>
</feature>
<proteinExistence type="predicted"/>
<comment type="caution">
    <text evidence="4">The sequence shown here is derived from an EMBL/GenBank/DDBJ whole genome shotgun (WGS) entry which is preliminary data.</text>
</comment>
<dbReference type="EMBL" id="BEYU01000070">
    <property type="protein sequence ID" value="GBG30094.1"/>
    <property type="molecule type" value="Genomic_DNA"/>
</dbReference>
<evidence type="ECO:0000256" key="1">
    <source>
        <dbReference type="SAM" id="Coils"/>
    </source>
</evidence>
<dbReference type="OrthoDB" id="63887at2759"/>
<accession>A0A2R5GQE0</accession>
<protein>
    <submittedName>
        <fullName evidence="4">Plastin-3</fullName>
    </submittedName>
</protein>
<dbReference type="Proteomes" id="UP000241890">
    <property type="component" value="Unassembled WGS sequence"/>
</dbReference>
<name>A0A2R5GQE0_9STRA</name>
<dbReference type="InterPro" id="IPR036872">
    <property type="entry name" value="CH_dom_sf"/>
</dbReference>
<dbReference type="SUPFAM" id="SSF47576">
    <property type="entry name" value="Calponin-homology domain, CH-domain"/>
    <property type="match status" value="1"/>
</dbReference>
<organism evidence="4 5">
    <name type="scientific">Hondaea fermentalgiana</name>
    <dbReference type="NCBI Taxonomy" id="2315210"/>
    <lineage>
        <taxon>Eukaryota</taxon>
        <taxon>Sar</taxon>
        <taxon>Stramenopiles</taxon>
        <taxon>Bigyra</taxon>
        <taxon>Labyrinthulomycetes</taxon>
        <taxon>Thraustochytrida</taxon>
        <taxon>Thraustochytriidae</taxon>
        <taxon>Hondaea</taxon>
    </lineage>
</organism>
<evidence type="ECO:0000313" key="4">
    <source>
        <dbReference type="EMBL" id="GBG30094.1"/>
    </source>
</evidence>
<dbReference type="Pfam" id="PF00307">
    <property type="entry name" value="CH"/>
    <property type="match status" value="1"/>
</dbReference>
<evidence type="ECO:0000256" key="2">
    <source>
        <dbReference type="SAM" id="MobiDB-lite"/>
    </source>
</evidence>
<dbReference type="PROSITE" id="PS50021">
    <property type="entry name" value="CH"/>
    <property type="match status" value="1"/>
</dbReference>
<feature type="compositionally biased region" description="Low complexity" evidence="2">
    <location>
        <begin position="84"/>
        <end position="97"/>
    </location>
</feature>
<keyword evidence="1" id="KW-0175">Coiled coil</keyword>
<gene>
    <name evidence="4" type="ORF">FCC1311_063142</name>
</gene>
<feature type="region of interest" description="Disordered" evidence="2">
    <location>
        <begin position="1"/>
        <end position="40"/>
    </location>
</feature>
<feature type="domain" description="Calponin-homology (CH)" evidence="3">
    <location>
        <begin position="444"/>
        <end position="543"/>
    </location>
</feature>
<keyword evidence="5" id="KW-1185">Reference proteome</keyword>
<feature type="coiled-coil region" evidence="1">
    <location>
        <begin position="325"/>
        <end position="380"/>
    </location>
</feature>
<dbReference type="InParanoid" id="A0A2R5GQE0"/>
<sequence length="901" mass="101959">MLRPGRPPGKKPLRLALRSPRQKQQQQQQPHQDGGFSAAAVAEVGSLPRFLCEVLVDETCDETAGDEVLRNLTAQAKAAAAAAASAPAASEEPAASSRCHEEKQNAQVPPQSEGIDELELWREILKKATTSSAPDQLGPGNCFQAASAFAVLGALSQSTFQLGGELGRSMLQDLVRAVFRKDLAHRVLGLCLPDEKSHENVFNAIQTIAKEATQDNFYALATERLLHKRNLLRSEIERWNSLEASMQKELLKKQMLMEKTAKQWQKSLLTSMFRNWKSVTESRKRQRELLNACFARVSKSKAKQIFQAWKRVAAETKRARALHEIREIDARYERLQTSKRELDTEIKRAADDVSEWNDRLNDLHSEMAELRARIEEIREDGEPQVLRHSNAKRVATAWFELCNAIIFQEIGAFEANLDEMDEDNFVDLELLVTDATELDSLSEIALDDLLLRWLRFHVPDERIENFSSDLADGVVLWKLMKVIRPTGIDLEAIEVRHNKDAERALISALRSLPELSAIQSEAVRSGASDILYCIVSFLFCKFPTLSRPQAVWHESRQILKDAALEQETLDDYVSRNSVIDLQHETTWNGLVKRTEETRRKVRWCLREREQKSGLWNTIHKRVQSVAWVLLLERLRGGKVDVPDHKEERILAEFTVVDGYATSKREDEAVGSILQSNFGLLRTMFHYYCTLTTTNRAPRAMQSMGALALLAMCRDLGFTESLEFEVMLSLLREQQPDEPSPAMHPREFIRFILCAANIRLRKAVWHDTSVVTTLTEAQDALVLHFAVIVSKCEEDLEQVDAFTHVPLSVAVEHLRACLPAEMISALEKDIIPTLELEDTSQVHYGEFCELVVALAAQASPNPLIPFPTRLCTMLEIFRSHEASSRQEEGIAHACDRLKASLL</sequence>
<evidence type="ECO:0000259" key="3">
    <source>
        <dbReference type="PROSITE" id="PS50021"/>
    </source>
</evidence>
<dbReference type="SMART" id="SM00033">
    <property type="entry name" value="CH"/>
    <property type="match status" value="1"/>
</dbReference>
<dbReference type="Gene3D" id="1.10.418.10">
    <property type="entry name" value="Calponin-like domain"/>
    <property type="match status" value="1"/>
</dbReference>
<evidence type="ECO:0000313" key="5">
    <source>
        <dbReference type="Proteomes" id="UP000241890"/>
    </source>
</evidence>
<dbReference type="AlphaFoldDB" id="A0A2R5GQE0"/>